<dbReference type="AlphaFoldDB" id="A0A4Y3KIA8"/>
<accession>A0A4Y3KIA8</accession>
<dbReference type="PANTHER" id="PTHR24094:SF15">
    <property type="entry name" value="AMP-DEPENDENT SYNTHETASE_LIGASE DOMAIN-CONTAINING PROTEIN-RELATED"/>
    <property type="match status" value="1"/>
</dbReference>
<reference evidence="2 3" key="1">
    <citation type="submission" date="2019-06" db="EMBL/GenBank/DDBJ databases">
        <title>Whole genome shotgun sequence of Cellulomonas gelida NBRC 3748.</title>
        <authorList>
            <person name="Hosoyama A."/>
            <person name="Uohara A."/>
            <person name="Ohji S."/>
            <person name="Ichikawa N."/>
        </authorList>
    </citation>
    <scope>NUCLEOTIDE SEQUENCE [LARGE SCALE GENOMIC DNA]</scope>
    <source>
        <strain evidence="2 3">NBRC 3748</strain>
    </source>
</reference>
<dbReference type="PANTHER" id="PTHR24094">
    <property type="entry name" value="SECRETED PROTEIN"/>
    <property type="match status" value="1"/>
</dbReference>
<name>A0A4Y3KIA8_9CELL</name>
<organism evidence="2 3">
    <name type="scientific">Cellulomonas gelida</name>
    <dbReference type="NCBI Taxonomy" id="1712"/>
    <lineage>
        <taxon>Bacteria</taxon>
        <taxon>Bacillati</taxon>
        <taxon>Actinomycetota</taxon>
        <taxon>Actinomycetes</taxon>
        <taxon>Micrococcales</taxon>
        <taxon>Cellulomonadaceae</taxon>
        <taxon>Cellulomonas</taxon>
    </lineage>
</organism>
<sequence>MGWVVVVVVGVAVGLGGPVVLRERASARYPVTAADLAAGRSALAALAGPDQRPAAADGSAVPDGSRVADGSSYEREQFGTAWADVDRNGCDTRNDVLRRDLTATTIDADGCTVLTGVLADPYTGRRIVFARGKGSALVQIDHVVALAAAWSSGAASWDRRTREAFANDPANLLAVDGPANQDKGAYDAAAWLPPDPGFACVYALRQIRVKAAYGLSVADDERAALDDALDTCVTA</sequence>
<gene>
    <name evidence="2" type="ORF">CGE01nite_14000</name>
</gene>
<evidence type="ECO:0000313" key="2">
    <source>
        <dbReference type="EMBL" id="GEA84149.1"/>
    </source>
</evidence>
<dbReference type="Pfam" id="PF07510">
    <property type="entry name" value="GmrSD_C"/>
    <property type="match status" value="1"/>
</dbReference>
<protein>
    <recommendedName>
        <fullName evidence="1">GmrSD restriction endonucleases C-terminal domain-containing protein</fullName>
    </recommendedName>
</protein>
<dbReference type="Proteomes" id="UP000320461">
    <property type="component" value="Unassembled WGS sequence"/>
</dbReference>
<evidence type="ECO:0000259" key="1">
    <source>
        <dbReference type="Pfam" id="PF07510"/>
    </source>
</evidence>
<dbReference type="EMBL" id="BJLQ01000011">
    <property type="protein sequence ID" value="GEA84149.1"/>
    <property type="molecule type" value="Genomic_DNA"/>
</dbReference>
<comment type="caution">
    <text evidence="2">The sequence shown here is derived from an EMBL/GenBank/DDBJ whole genome shotgun (WGS) entry which is preliminary data.</text>
</comment>
<feature type="domain" description="GmrSD restriction endonucleases C-terminal" evidence="1">
    <location>
        <begin position="91"/>
        <end position="225"/>
    </location>
</feature>
<evidence type="ECO:0000313" key="3">
    <source>
        <dbReference type="Proteomes" id="UP000320461"/>
    </source>
</evidence>
<dbReference type="InterPro" id="IPR011089">
    <property type="entry name" value="GmrSD_C"/>
</dbReference>
<keyword evidence="3" id="KW-1185">Reference proteome</keyword>
<proteinExistence type="predicted"/>